<dbReference type="GO" id="GO:0004521">
    <property type="term" value="F:RNA endonuclease activity"/>
    <property type="evidence" value="ECO:0007669"/>
    <property type="project" value="UniProtKB-UniRule"/>
</dbReference>
<dbReference type="RefSeq" id="WP_016340866.1">
    <property type="nucleotide sequence ID" value="NC_021284.1"/>
</dbReference>
<feature type="binding site" evidence="9">
    <location>
        <position position="120"/>
    </location>
    <ligand>
        <name>Zn(2+)</name>
        <dbReference type="ChEBI" id="CHEBI:29105"/>
        <note>catalytic</note>
    </ligand>
</feature>
<dbReference type="SUPFAM" id="SSF55486">
    <property type="entry name" value="Metalloproteases ('zincins'), catalytic domain"/>
    <property type="match status" value="1"/>
</dbReference>
<keyword evidence="6 9" id="KW-0255">Endonuclease</keyword>
<protein>
    <recommendedName>
        <fullName evidence="9">Endoribonuclease YbeY</fullName>
        <ecNumber evidence="9">3.1.-.-</ecNumber>
    </recommendedName>
</protein>
<dbReference type="InterPro" id="IPR002036">
    <property type="entry name" value="YbeY"/>
</dbReference>
<keyword evidence="11" id="KW-1185">Reference proteome</keyword>
<dbReference type="GO" id="GO:0005737">
    <property type="term" value="C:cytoplasm"/>
    <property type="evidence" value="ECO:0007669"/>
    <property type="project" value="UniProtKB-SubCell"/>
</dbReference>
<proteinExistence type="inferred from homology"/>
<evidence type="ECO:0000256" key="9">
    <source>
        <dbReference type="HAMAP-Rule" id="MF_00009"/>
    </source>
</evidence>
<keyword evidence="4 9" id="KW-0540">Nuclease</keyword>
<evidence type="ECO:0000313" key="11">
    <source>
        <dbReference type="Proteomes" id="UP000013963"/>
    </source>
</evidence>
<organism evidence="10 11">
    <name type="scientific">Spiroplasma syrphidicola EA-1</name>
    <dbReference type="NCBI Taxonomy" id="1276229"/>
    <lineage>
        <taxon>Bacteria</taxon>
        <taxon>Bacillati</taxon>
        <taxon>Mycoplasmatota</taxon>
        <taxon>Mollicutes</taxon>
        <taxon>Entomoplasmatales</taxon>
        <taxon>Spiroplasmataceae</taxon>
        <taxon>Spiroplasma</taxon>
    </lineage>
</organism>
<dbReference type="Pfam" id="PF02130">
    <property type="entry name" value="YbeY"/>
    <property type="match status" value="1"/>
</dbReference>
<evidence type="ECO:0000256" key="1">
    <source>
        <dbReference type="ARBA" id="ARBA00010875"/>
    </source>
</evidence>
<dbReference type="GO" id="GO:0008270">
    <property type="term" value="F:zinc ion binding"/>
    <property type="evidence" value="ECO:0007669"/>
    <property type="project" value="UniProtKB-UniRule"/>
</dbReference>
<evidence type="ECO:0000256" key="4">
    <source>
        <dbReference type="ARBA" id="ARBA00022722"/>
    </source>
</evidence>
<dbReference type="Gene3D" id="3.40.390.30">
    <property type="entry name" value="Metalloproteases ('zincins'), catalytic domain"/>
    <property type="match status" value="1"/>
</dbReference>
<keyword evidence="2 9" id="KW-0690">Ribosome biogenesis</keyword>
<dbReference type="PROSITE" id="PS01306">
    <property type="entry name" value="UPF0054"/>
    <property type="match status" value="1"/>
</dbReference>
<keyword evidence="9" id="KW-0963">Cytoplasm</keyword>
<keyword evidence="10" id="KW-0482">Metalloprotease</keyword>
<sequence>MTDIFDITNETAIDLEKYLPDFEAIFAHVKTVLAITEPLELSLTFVNPATQVELNQQYRNKDYVADVLTFPLEDESPIDFGKVLGIRVLGDIFICPQKAIEQAEAYHHSLRRELAFLFTHGMLHILGYDHIEPADEEVMFGLQRKILDDLQITRNLIQ</sequence>
<dbReference type="STRING" id="1276229.SSYRP_v1c06300"/>
<dbReference type="EMBL" id="CP005078">
    <property type="protein sequence ID" value="AGM26220.1"/>
    <property type="molecule type" value="Genomic_DNA"/>
</dbReference>
<dbReference type="InterPro" id="IPR020549">
    <property type="entry name" value="YbeY_CS"/>
</dbReference>
<dbReference type="KEGG" id="ssyr:SSYRP_v1c06300"/>
<comment type="function">
    <text evidence="9">Single strand-specific metallo-endoribonuclease involved in late-stage 70S ribosome quality control and in maturation of the 3' terminus of the 16S rRNA.</text>
</comment>
<evidence type="ECO:0000256" key="5">
    <source>
        <dbReference type="ARBA" id="ARBA00022723"/>
    </source>
</evidence>
<keyword evidence="7 9" id="KW-0378">Hydrolase</keyword>
<keyword evidence="8 9" id="KW-0862">Zinc</keyword>
<evidence type="ECO:0000256" key="2">
    <source>
        <dbReference type="ARBA" id="ARBA00022517"/>
    </source>
</evidence>
<evidence type="ECO:0000256" key="7">
    <source>
        <dbReference type="ARBA" id="ARBA00022801"/>
    </source>
</evidence>
<evidence type="ECO:0000256" key="3">
    <source>
        <dbReference type="ARBA" id="ARBA00022552"/>
    </source>
</evidence>
<dbReference type="GO" id="GO:0006364">
    <property type="term" value="P:rRNA processing"/>
    <property type="evidence" value="ECO:0007669"/>
    <property type="project" value="UniProtKB-UniRule"/>
</dbReference>
<keyword evidence="5 9" id="KW-0479">Metal-binding</keyword>
<dbReference type="AlphaFoldDB" id="R4UJB7"/>
<gene>
    <name evidence="10" type="primary">yqfG</name>
    <name evidence="9" type="synonym">ybeY</name>
    <name evidence="10" type="ORF">SSYRP_v1c06300</name>
</gene>
<dbReference type="OrthoDB" id="9807740at2"/>
<evidence type="ECO:0000313" key="10">
    <source>
        <dbReference type="EMBL" id="AGM26220.1"/>
    </source>
</evidence>
<keyword evidence="3 9" id="KW-0698">rRNA processing</keyword>
<comment type="similarity">
    <text evidence="1 9">Belongs to the endoribonuclease YbeY family.</text>
</comment>
<name>R4UJB7_9MOLU</name>
<dbReference type="HAMAP" id="MF_00009">
    <property type="entry name" value="Endoribonucl_YbeY"/>
    <property type="match status" value="1"/>
</dbReference>
<evidence type="ECO:0000256" key="6">
    <source>
        <dbReference type="ARBA" id="ARBA00022759"/>
    </source>
</evidence>
<comment type="subcellular location">
    <subcellularLocation>
        <location evidence="9">Cytoplasm</location>
    </subcellularLocation>
</comment>
<feature type="binding site" evidence="9">
    <location>
        <position position="130"/>
    </location>
    <ligand>
        <name>Zn(2+)</name>
        <dbReference type="ChEBI" id="CHEBI:29105"/>
        <note>catalytic</note>
    </ligand>
</feature>
<accession>R4UJB7</accession>
<feature type="binding site" evidence="9">
    <location>
        <position position="124"/>
    </location>
    <ligand>
        <name>Zn(2+)</name>
        <dbReference type="ChEBI" id="CHEBI:29105"/>
        <note>catalytic</note>
    </ligand>
</feature>
<dbReference type="PANTHER" id="PTHR46986">
    <property type="entry name" value="ENDORIBONUCLEASE YBEY, CHLOROPLASTIC"/>
    <property type="match status" value="1"/>
</dbReference>
<dbReference type="InterPro" id="IPR023091">
    <property type="entry name" value="MetalPrtase_cat_dom_sf_prd"/>
</dbReference>
<comment type="cofactor">
    <cofactor evidence="9">
        <name>Zn(2+)</name>
        <dbReference type="ChEBI" id="CHEBI:29105"/>
    </cofactor>
    <text evidence="9">Binds 1 zinc ion.</text>
</comment>
<dbReference type="Proteomes" id="UP000013963">
    <property type="component" value="Chromosome"/>
</dbReference>
<dbReference type="PATRIC" id="fig|1276229.3.peg.625"/>
<dbReference type="PANTHER" id="PTHR46986:SF1">
    <property type="entry name" value="ENDORIBONUCLEASE YBEY, CHLOROPLASTIC"/>
    <property type="match status" value="1"/>
</dbReference>
<reference evidence="10 11" key="1">
    <citation type="journal article" date="2013" name="Genome Biol. Evol.">
        <title>Complete genomes of two dipteran-associated spiroplasmas provided insights into the origin, dynamics, and impacts of viral invasion in spiroplasma.</title>
        <authorList>
            <person name="Ku C."/>
            <person name="Lo W.S."/>
            <person name="Chen L.L."/>
            <person name="Kuo C.H."/>
        </authorList>
    </citation>
    <scope>NUCLEOTIDE SEQUENCE [LARGE SCALE GENOMIC DNA]</scope>
    <source>
        <strain evidence="10">EA-1</strain>
    </source>
</reference>
<evidence type="ECO:0000256" key="8">
    <source>
        <dbReference type="ARBA" id="ARBA00022833"/>
    </source>
</evidence>
<dbReference type="NCBIfam" id="TIGR00043">
    <property type="entry name" value="rRNA maturation RNase YbeY"/>
    <property type="match status" value="1"/>
</dbReference>
<dbReference type="GO" id="GO:0004222">
    <property type="term" value="F:metalloendopeptidase activity"/>
    <property type="evidence" value="ECO:0007669"/>
    <property type="project" value="InterPro"/>
</dbReference>
<dbReference type="HOGENOM" id="CLU_106710_3_0_14"/>
<dbReference type="eggNOG" id="COG0319">
    <property type="taxonomic scope" value="Bacteria"/>
</dbReference>
<dbReference type="GO" id="GO:0006508">
    <property type="term" value="P:proteolysis"/>
    <property type="evidence" value="ECO:0007669"/>
    <property type="project" value="UniProtKB-KW"/>
</dbReference>
<dbReference type="EC" id="3.1.-.-" evidence="9"/>
<keyword evidence="10" id="KW-0645">Protease</keyword>